<accession>R0HZC0</accession>
<keyword evidence="12" id="KW-1185">Reference proteome</keyword>
<dbReference type="PANTHER" id="PTHR27004:SF387">
    <property type="entry name" value="LEUCINE-RICH REPEAT-CONTAINING N-TERMINAL PLANT-TYPE DOMAIN-CONTAINING PROTEIN"/>
    <property type="match status" value="1"/>
</dbReference>
<keyword evidence="9" id="KW-0675">Receptor</keyword>
<dbReference type="FunFam" id="3.80.10.10:FF:000111">
    <property type="entry name" value="LRR receptor-like serine/threonine-protein kinase ERECTA"/>
    <property type="match status" value="1"/>
</dbReference>
<dbReference type="OrthoDB" id="1911164at2759"/>
<dbReference type="eggNOG" id="KOG0619">
    <property type="taxonomic scope" value="Eukaryota"/>
</dbReference>
<reference evidence="12" key="1">
    <citation type="journal article" date="2013" name="Nat. Genet.">
        <title>The Capsella rubella genome and the genomic consequences of rapid mating system evolution.</title>
        <authorList>
            <person name="Slotte T."/>
            <person name="Hazzouri K.M."/>
            <person name="Agren J.A."/>
            <person name="Koenig D."/>
            <person name="Maumus F."/>
            <person name="Guo Y.L."/>
            <person name="Steige K."/>
            <person name="Platts A.E."/>
            <person name="Escobar J.S."/>
            <person name="Newman L.K."/>
            <person name="Wang W."/>
            <person name="Mandakova T."/>
            <person name="Vello E."/>
            <person name="Smith L.M."/>
            <person name="Henz S.R."/>
            <person name="Steffen J."/>
            <person name="Takuno S."/>
            <person name="Brandvain Y."/>
            <person name="Coop G."/>
            <person name="Andolfatto P."/>
            <person name="Hu T.T."/>
            <person name="Blanchette M."/>
            <person name="Clark R.M."/>
            <person name="Quesneville H."/>
            <person name="Nordborg M."/>
            <person name="Gaut B.S."/>
            <person name="Lysak M.A."/>
            <person name="Jenkins J."/>
            <person name="Grimwood J."/>
            <person name="Chapman J."/>
            <person name="Prochnik S."/>
            <person name="Shu S."/>
            <person name="Rokhsar D."/>
            <person name="Schmutz J."/>
            <person name="Weigel D."/>
            <person name="Wright S.I."/>
        </authorList>
    </citation>
    <scope>NUCLEOTIDE SEQUENCE [LARGE SCALE GENOMIC DNA]</scope>
    <source>
        <strain evidence="12">cv. Monte Gargano</strain>
    </source>
</reference>
<gene>
    <name evidence="11" type="ORF">CARUB_v10025709mg</name>
</gene>
<evidence type="ECO:0000256" key="4">
    <source>
        <dbReference type="ARBA" id="ARBA00022614"/>
    </source>
</evidence>
<dbReference type="Proteomes" id="UP000029121">
    <property type="component" value="Unassembled WGS sequence"/>
</dbReference>
<dbReference type="SUPFAM" id="SSF52058">
    <property type="entry name" value="L domain-like"/>
    <property type="match status" value="1"/>
</dbReference>
<protein>
    <recommendedName>
        <fullName evidence="13">Receptor-like protein 12</fullName>
    </recommendedName>
</protein>
<name>R0HZC0_9BRAS</name>
<evidence type="ECO:0000256" key="10">
    <source>
        <dbReference type="ARBA" id="ARBA00023180"/>
    </source>
</evidence>
<dbReference type="Gene3D" id="3.80.10.10">
    <property type="entry name" value="Ribonuclease Inhibitor"/>
    <property type="match status" value="1"/>
</dbReference>
<evidence type="ECO:0000313" key="12">
    <source>
        <dbReference type="Proteomes" id="UP000029121"/>
    </source>
</evidence>
<keyword evidence="4" id="KW-0433">Leucine-rich repeat</keyword>
<dbReference type="KEGG" id="crb:17888698"/>
<keyword evidence="8" id="KW-0472">Membrane</keyword>
<evidence type="ECO:0000256" key="6">
    <source>
        <dbReference type="ARBA" id="ARBA00022737"/>
    </source>
</evidence>
<sequence length="281" mass="31134">VLPDLEALTLRSNIFYGPISPPQGPLGFPKLRILDISDNSFTGSLSPEYFVNWSVSSNMIYGDGRMYMGDYNNSLYQYLFTLDLRYKGLYMEHKKVLTFYVAIDLSGNRLGGQIPDSIGLLTALIALNLSNNSFTGQVPVSFANITELESLDLSRNKLSGKIPQELRTLSFLAYINVSHNQFTGEIPKGTQISGQPISSFEGNAWLCGLPLQNICFSPSAPPTQQEKHEDDTEEEQVLSWRAVAIGYGPGLLFGLAVGHAIALYKPDWLVKIIGSDRCRNR</sequence>
<dbReference type="AlphaFoldDB" id="R0HZC0"/>
<keyword evidence="5" id="KW-0812">Transmembrane</keyword>
<dbReference type="InterPro" id="IPR032675">
    <property type="entry name" value="LRR_dom_sf"/>
</dbReference>
<keyword evidence="10" id="KW-0325">Glycoprotein</keyword>
<evidence type="ECO:0000256" key="9">
    <source>
        <dbReference type="ARBA" id="ARBA00023170"/>
    </source>
</evidence>
<evidence type="ECO:0000256" key="8">
    <source>
        <dbReference type="ARBA" id="ARBA00023136"/>
    </source>
</evidence>
<evidence type="ECO:0008006" key="13">
    <source>
        <dbReference type="Google" id="ProtNLM"/>
    </source>
</evidence>
<dbReference type="PANTHER" id="PTHR27004">
    <property type="entry name" value="RECEPTOR-LIKE PROTEIN 12 ISOFORM X1"/>
    <property type="match status" value="1"/>
</dbReference>
<evidence type="ECO:0000256" key="2">
    <source>
        <dbReference type="ARBA" id="ARBA00009592"/>
    </source>
</evidence>
<evidence type="ECO:0000256" key="3">
    <source>
        <dbReference type="ARBA" id="ARBA00022475"/>
    </source>
</evidence>
<evidence type="ECO:0000256" key="5">
    <source>
        <dbReference type="ARBA" id="ARBA00022692"/>
    </source>
</evidence>
<keyword evidence="6" id="KW-0677">Repeat</keyword>
<dbReference type="Pfam" id="PF13855">
    <property type="entry name" value="LRR_8"/>
    <property type="match status" value="1"/>
</dbReference>
<evidence type="ECO:0000256" key="7">
    <source>
        <dbReference type="ARBA" id="ARBA00022989"/>
    </source>
</evidence>
<comment type="similarity">
    <text evidence="2">Belongs to the RLP family.</text>
</comment>
<dbReference type="GO" id="GO:0005886">
    <property type="term" value="C:plasma membrane"/>
    <property type="evidence" value="ECO:0007669"/>
    <property type="project" value="UniProtKB-SubCell"/>
</dbReference>
<proteinExistence type="inferred from homology"/>
<organism evidence="11 12">
    <name type="scientific">Capsella rubella</name>
    <dbReference type="NCBI Taxonomy" id="81985"/>
    <lineage>
        <taxon>Eukaryota</taxon>
        <taxon>Viridiplantae</taxon>
        <taxon>Streptophyta</taxon>
        <taxon>Embryophyta</taxon>
        <taxon>Tracheophyta</taxon>
        <taxon>Spermatophyta</taxon>
        <taxon>Magnoliopsida</taxon>
        <taxon>eudicotyledons</taxon>
        <taxon>Gunneridae</taxon>
        <taxon>Pentapetalae</taxon>
        <taxon>rosids</taxon>
        <taxon>malvids</taxon>
        <taxon>Brassicales</taxon>
        <taxon>Brassicaceae</taxon>
        <taxon>Camelineae</taxon>
        <taxon>Capsella</taxon>
    </lineage>
</organism>
<evidence type="ECO:0000313" key="11">
    <source>
        <dbReference type="EMBL" id="EOA29418.1"/>
    </source>
</evidence>
<keyword evidence="7" id="KW-1133">Transmembrane helix</keyword>
<keyword evidence="3" id="KW-1003">Cell membrane</keyword>
<feature type="non-terminal residue" evidence="11">
    <location>
        <position position="1"/>
    </location>
</feature>
<dbReference type="InterPro" id="IPR001611">
    <property type="entry name" value="Leu-rich_rpt"/>
</dbReference>
<dbReference type="EMBL" id="KB870808">
    <property type="protein sequence ID" value="EOA29418.1"/>
    <property type="molecule type" value="Genomic_DNA"/>
</dbReference>
<comment type="subcellular location">
    <subcellularLocation>
        <location evidence="1">Cell membrane</location>
        <topology evidence="1">Single-pass type I membrane protein</topology>
    </subcellularLocation>
</comment>
<dbReference type="Pfam" id="PF00560">
    <property type="entry name" value="LRR_1"/>
    <property type="match status" value="2"/>
</dbReference>
<dbReference type="PRINTS" id="PR00019">
    <property type="entry name" value="LEURICHRPT"/>
</dbReference>
<evidence type="ECO:0000256" key="1">
    <source>
        <dbReference type="ARBA" id="ARBA00004251"/>
    </source>
</evidence>